<dbReference type="SUPFAM" id="SSF46689">
    <property type="entry name" value="Homeodomain-like"/>
    <property type="match status" value="1"/>
</dbReference>
<evidence type="ECO:0000313" key="6">
    <source>
        <dbReference type="Proteomes" id="UP001230328"/>
    </source>
</evidence>
<organism evidence="5 6">
    <name type="scientific">Streptomyces umbrinus</name>
    <dbReference type="NCBI Taxonomy" id="67370"/>
    <lineage>
        <taxon>Bacteria</taxon>
        <taxon>Bacillati</taxon>
        <taxon>Actinomycetota</taxon>
        <taxon>Actinomycetes</taxon>
        <taxon>Kitasatosporales</taxon>
        <taxon>Streptomycetaceae</taxon>
        <taxon>Streptomyces</taxon>
        <taxon>Streptomyces phaeochromogenes group</taxon>
    </lineage>
</organism>
<keyword evidence="1" id="KW-0805">Transcription regulation</keyword>
<protein>
    <submittedName>
        <fullName evidence="5">AraC-like DNA-binding protein</fullName>
    </submittedName>
</protein>
<dbReference type="PANTHER" id="PTHR46796:SF6">
    <property type="entry name" value="ARAC SUBFAMILY"/>
    <property type="match status" value="1"/>
</dbReference>
<keyword evidence="6" id="KW-1185">Reference proteome</keyword>
<dbReference type="Pfam" id="PF14525">
    <property type="entry name" value="AraC_binding_2"/>
    <property type="match status" value="1"/>
</dbReference>
<keyword evidence="3" id="KW-0804">Transcription</keyword>
<dbReference type="PANTHER" id="PTHR46796">
    <property type="entry name" value="HTH-TYPE TRANSCRIPTIONAL ACTIVATOR RHAS-RELATED"/>
    <property type="match status" value="1"/>
</dbReference>
<evidence type="ECO:0000256" key="2">
    <source>
        <dbReference type="ARBA" id="ARBA00023125"/>
    </source>
</evidence>
<gene>
    <name evidence="5" type="ORF">QF035_006667</name>
</gene>
<dbReference type="InterPro" id="IPR035418">
    <property type="entry name" value="AraC-bd_2"/>
</dbReference>
<dbReference type="PRINTS" id="PR00032">
    <property type="entry name" value="HTHARAC"/>
</dbReference>
<keyword evidence="2" id="KW-0238">DNA-binding</keyword>
<name>A0ABU0SZV4_9ACTN</name>
<dbReference type="Proteomes" id="UP001230328">
    <property type="component" value="Unassembled WGS sequence"/>
</dbReference>
<dbReference type="Pfam" id="PF12833">
    <property type="entry name" value="HTH_18"/>
    <property type="match status" value="1"/>
</dbReference>
<evidence type="ECO:0000256" key="3">
    <source>
        <dbReference type="ARBA" id="ARBA00023163"/>
    </source>
</evidence>
<dbReference type="PROSITE" id="PS01124">
    <property type="entry name" value="HTH_ARAC_FAMILY_2"/>
    <property type="match status" value="1"/>
</dbReference>
<evidence type="ECO:0000256" key="1">
    <source>
        <dbReference type="ARBA" id="ARBA00023015"/>
    </source>
</evidence>
<proteinExistence type="predicted"/>
<reference evidence="5 6" key="1">
    <citation type="submission" date="2023-07" db="EMBL/GenBank/DDBJ databases">
        <title>Comparative genomics of wheat-associated soil bacteria to identify genetic determinants of phenazine resistance.</title>
        <authorList>
            <person name="Mouncey N."/>
        </authorList>
    </citation>
    <scope>NUCLEOTIDE SEQUENCE [LARGE SCALE GENOMIC DNA]</scope>
    <source>
        <strain evidence="5 6">V2I4</strain>
    </source>
</reference>
<dbReference type="InterPro" id="IPR009057">
    <property type="entry name" value="Homeodomain-like_sf"/>
</dbReference>
<accession>A0ABU0SZV4</accession>
<evidence type="ECO:0000313" key="5">
    <source>
        <dbReference type="EMBL" id="MDQ1029085.1"/>
    </source>
</evidence>
<dbReference type="Gene3D" id="1.10.10.60">
    <property type="entry name" value="Homeodomain-like"/>
    <property type="match status" value="1"/>
</dbReference>
<feature type="domain" description="HTH araC/xylS-type" evidence="4">
    <location>
        <begin position="274"/>
        <end position="375"/>
    </location>
</feature>
<evidence type="ECO:0000259" key="4">
    <source>
        <dbReference type="PROSITE" id="PS01124"/>
    </source>
</evidence>
<sequence length="382" mass="42220">MYAGFWKGSWAGFGPGEDTYQDAYQVRGVRCTGRGGKGCSACSEVLFRAGHGNTEVMEVVSTAEVPVAERFAFWREMSSRMWVPLDIRCEPHGEGAFRARAGFNGIGPVQATLLTATPHSIHRTPRLVRQADPESFLVTCAVRGRVVGEQDDRRAVLRAGDLVLRDSSHPYLTRLVPSGPTGQVLVLRFPRSSLPLPARELRHLCAVRIPGTRGVGALSSAFLLQLARQMHEFSQADTVRLATLTLDVLTAAFAHALDMEKVVPPPTRQRALMARIHAFIRDNLGDPDLTPDAIASAHHISLRYLHKLFQRDGYAVAGHIRARRLEQCRRDLADPRLADRPIHAIAAQWGFTSPAHFSQTFRNAYGLAPSEFRRHGTAVRAD</sequence>
<dbReference type="EMBL" id="JAUSZI010000002">
    <property type="protein sequence ID" value="MDQ1029085.1"/>
    <property type="molecule type" value="Genomic_DNA"/>
</dbReference>
<comment type="caution">
    <text evidence="5">The sequence shown here is derived from an EMBL/GenBank/DDBJ whole genome shotgun (WGS) entry which is preliminary data.</text>
</comment>
<dbReference type="InterPro" id="IPR050204">
    <property type="entry name" value="AraC_XylS_family_regulators"/>
</dbReference>
<dbReference type="InterPro" id="IPR018060">
    <property type="entry name" value="HTH_AraC"/>
</dbReference>
<dbReference type="SMART" id="SM00342">
    <property type="entry name" value="HTH_ARAC"/>
    <property type="match status" value="1"/>
</dbReference>
<dbReference type="InterPro" id="IPR020449">
    <property type="entry name" value="Tscrpt_reg_AraC-type_HTH"/>
</dbReference>